<dbReference type="AlphaFoldDB" id="A0A1A6AL03"/>
<dbReference type="Proteomes" id="UP000093954">
    <property type="component" value="Unassembled WGS sequence"/>
</dbReference>
<dbReference type="RefSeq" id="WP_065079452.1">
    <property type="nucleotide sequence ID" value="NZ_LROS01000055.1"/>
</dbReference>
<sequence>MEIWVGLILLCCIGFIMSCFSQSQRISDEHIVLEEQIIHLAGQPYFKSNQKILFQIKSESPNHNRLYIQNKLINTKDIIRCELLTKEQISKDVTFSRLLTLGIFAIAFKKKRTVTETFMAFSYKVEGVQVDCLFKGILTQQLSKLTFQIKKLMLNANSGIKKVIEINLLMWSI</sequence>
<keyword evidence="2" id="KW-1185">Reference proteome</keyword>
<evidence type="ECO:0000313" key="2">
    <source>
        <dbReference type="Proteomes" id="UP000093954"/>
    </source>
</evidence>
<reference evidence="1 2" key="1">
    <citation type="journal article" date="2012" name="Front. Microbiol.">
        <title>Draft Genome Sequence of the Virulent Strain 01-B526 of the Fish Pathogen Aeromonas salmonicida.</title>
        <authorList>
            <person name="Charette S.J."/>
            <person name="Brochu F."/>
            <person name="Boyle B."/>
            <person name="Filion G."/>
            <person name="Tanaka K.H."/>
            <person name="Derome N."/>
        </authorList>
    </citation>
    <scope>NUCLEOTIDE SEQUENCE [LARGE SCALE GENOMIC DNA]</scope>
    <source>
        <strain evidence="1 2">P11</strain>
    </source>
</reference>
<proteinExistence type="predicted"/>
<accession>A0A1A6AL03</accession>
<gene>
    <name evidence="1" type="ORF">CLRAG_33740</name>
</gene>
<dbReference type="PATRIC" id="fig|1353534.3.peg.3435"/>
<evidence type="ECO:0000313" key="1">
    <source>
        <dbReference type="EMBL" id="OBR90726.1"/>
    </source>
</evidence>
<comment type="caution">
    <text evidence="1">The sequence shown here is derived from an EMBL/GenBank/DDBJ whole genome shotgun (WGS) entry which is preliminary data.</text>
</comment>
<protein>
    <submittedName>
        <fullName evidence="1">Uncharacterized protein</fullName>
    </submittedName>
</protein>
<name>A0A1A6AL03_9CLOT</name>
<dbReference type="EMBL" id="LROS01000055">
    <property type="protein sequence ID" value="OBR90726.1"/>
    <property type="molecule type" value="Genomic_DNA"/>
</dbReference>
<organism evidence="1 2">
    <name type="scientific">Clostridium ragsdalei P11</name>
    <dbReference type="NCBI Taxonomy" id="1353534"/>
    <lineage>
        <taxon>Bacteria</taxon>
        <taxon>Bacillati</taxon>
        <taxon>Bacillota</taxon>
        <taxon>Clostridia</taxon>
        <taxon>Eubacteriales</taxon>
        <taxon>Clostridiaceae</taxon>
        <taxon>Clostridium</taxon>
    </lineage>
</organism>